<evidence type="ECO:0000256" key="1">
    <source>
        <dbReference type="SAM" id="MobiDB-lite"/>
    </source>
</evidence>
<dbReference type="EMBL" id="MN740504">
    <property type="protein sequence ID" value="QHU30140.1"/>
    <property type="molecule type" value="Genomic_DNA"/>
</dbReference>
<accession>A0A6C0LI82</accession>
<organism evidence="2">
    <name type="scientific">viral metagenome</name>
    <dbReference type="NCBI Taxonomy" id="1070528"/>
    <lineage>
        <taxon>unclassified sequences</taxon>
        <taxon>metagenomes</taxon>
        <taxon>organismal metagenomes</taxon>
    </lineage>
</organism>
<feature type="region of interest" description="Disordered" evidence="1">
    <location>
        <begin position="126"/>
        <end position="154"/>
    </location>
</feature>
<dbReference type="AlphaFoldDB" id="A0A6C0LI82"/>
<reference evidence="2" key="1">
    <citation type="journal article" date="2020" name="Nature">
        <title>Giant virus diversity and host interactions through global metagenomics.</title>
        <authorList>
            <person name="Schulz F."/>
            <person name="Roux S."/>
            <person name="Paez-Espino D."/>
            <person name="Jungbluth S."/>
            <person name="Walsh D.A."/>
            <person name="Denef V.J."/>
            <person name="McMahon K.D."/>
            <person name="Konstantinidis K.T."/>
            <person name="Eloe-Fadrosh E.A."/>
            <person name="Kyrpides N.C."/>
            <person name="Woyke T."/>
        </authorList>
    </citation>
    <scope>NUCLEOTIDE SEQUENCE</scope>
    <source>
        <strain evidence="2">GVMAG-M-3300027833-11</strain>
    </source>
</reference>
<sequence>MDTIFTLGDEEVGNTKINLDDLYERKKQSDLNTLKVYNKILTRIHTKIKHQARINPNDQHCWYVVPEMIIGVPKYDHGACTAYIIDKLRENGFVIRYTHPNLIFISWQTWTPTYVRDEIRKKTGMQFDGWGNQKTPKNQEDDASSNGFDKNDPNSLILGRKTKNISVTKTNKDYRPIDTYKPTGNLIYNKELLERIQDKSK</sequence>
<protein>
    <submittedName>
        <fullName evidence="2">Uncharacterized protein</fullName>
    </submittedName>
</protein>
<dbReference type="InterPro" id="IPR043977">
    <property type="entry name" value="DUF5759"/>
</dbReference>
<dbReference type="Pfam" id="PF19063">
    <property type="entry name" value="DUF5759"/>
    <property type="match status" value="1"/>
</dbReference>
<proteinExistence type="predicted"/>
<evidence type="ECO:0000313" key="2">
    <source>
        <dbReference type="EMBL" id="QHU30140.1"/>
    </source>
</evidence>
<name>A0A6C0LI82_9ZZZZ</name>